<dbReference type="RefSeq" id="XP_070902666.1">
    <property type="nucleotide sequence ID" value="XM_071039048.1"/>
</dbReference>
<evidence type="ECO:0000313" key="1">
    <source>
        <dbReference type="EMBL" id="KAL2856802.1"/>
    </source>
</evidence>
<dbReference type="Proteomes" id="UP001610444">
    <property type="component" value="Unassembled WGS sequence"/>
</dbReference>
<keyword evidence="2" id="KW-1185">Reference proteome</keyword>
<comment type="caution">
    <text evidence="1">The sequence shown here is derived from an EMBL/GenBank/DDBJ whole genome shotgun (WGS) entry which is preliminary data.</text>
</comment>
<name>A0ABR4KXJ5_9EURO</name>
<dbReference type="GeneID" id="98154212"/>
<organism evidence="1 2">
    <name type="scientific">Aspergillus pseudodeflectus</name>
    <dbReference type="NCBI Taxonomy" id="176178"/>
    <lineage>
        <taxon>Eukaryota</taxon>
        <taxon>Fungi</taxon>
        <taxon>Dikarya</taxon>
        <taxon>Ascomycota</taxon>
        <taxon>Pezizomycotina</taxon>
        <taxon>Eurotiomycetes</taxon>
        <taxon>Eurotiomycetidae</taxon>
        <taxon>Eurotiales</taxon>
        <taxon>Aspergillaceae</taxon>
        <taxon>Aspergillus</taxon>
        <taxon>Aspergillus subgen. Nidulantes</taxon>
    </lineage>
</organism>
<dbReference type="EMBL" id="JBFXLR010000007">
    <property type="protein sequence ID" value="KAL2856802.1"/>
    <property type="molecule type" value="Genomic_DNA"/>
</dbReference>
<protein>
    <submittedName>
        <fullName evidence="1">Uncharacterized protein</fullName>
    </submittedName>
</protein>
<evidence type="ECO:0000313" key="2">
    <source>
        <dbReference type="Proteomes" id="UP001610444"/>
    </source>
</evidence>
<accession>A0ABR4KXJ5</accession>
<sequence>MKIPKTTLLMAAGSQRVFCISNSGSVVSMVAVENAEWNVVEFVLSVYMFRALDFTGGSSTVRKALHKVHRLCSGIQDFAFWAYGVGL</sequence>
<proteinExistence type="predicted"/>
<reference evidence="1 2" key="1">
    <citation type="submission" date="2024-07" db="EMBL/GenBank/DDBJ databases">
        <title>Section-level genome sequencing and comparative genomics of Aspergillus sections Usti and Cavernicolus.</title>
        <authorList>
            <consortium name="Lawrence Berkeley National Laboratory"/>
            <person name="Nybo J.L."/>
            <person name="Vesth T.C."/>
            <person name="Theobald S."/>
            <person name="Frisvad J.C."/>
            <person name="Larsen T.O."/>
            <person name="Kjaerboelling I."/>
            <person name="Rothschild-Mancinelli K."/>
            <person name="Lyhne E.K."/>
            <person name="Kogle M.E."/>
            <person name="Barry K."/>
            <person name="Clum A."/>
            <person name="Na H."/>
            <person name="Ledsgaard L."/>
            <person name="Lin J."/>
            <person name="Lipzen A."/>
            <person name="Kuo A."/>
            <person name="Riley R."/>
            <person name="Mondo S."/>
            <person name="LaButti K."/>
            <person name="Haridas S."/>
            <person name="Pangalinan J."/>
            <person name="Salamov A.A."/>
            <person name="Simmons B.A."/>
            <person name="Magnuson J.K."/>
            <person name="Chen J."/>
            <person name="Drula E."/>
            <person name="Henrissat B."/>
            <person name="Wiebenga A."/>
            <person name="Lubbers R.J."/>
            <person name="Gomes A.C."/>
            <person name="Macurrencykelacurrency M.R."/>
            <person name="Stajich J."/>
            <person name="Grigoriev I.V."/>
            <person name="Mortensen U.H."/>
            <person name="De vries R.P."/>
            <person name="Baker S.E."/>
            <person name="Andersen M.R."/>
        </authorList>
    </citation>
    <scope>NUCLEOTIDE SEQUENCE [LARGE SCALE GENOMIC DNA]</scope>
    <source>
        <strain evidence="1 2">CBS 756.74</strain>
    </source>
</reference>
<gene>
    <name evidence="1" type="ORF">BJX68DRAFT_229494</name>
</gene>